<accession>A0ACB9KF65</accession>
<reference evidence="1 2" key="1">
    <citation type="journal article" date="2022" name="DNA Res.">
        <title>Chromosomal-level genome assembly of the orchid tree Bauhinia variegata (Leguminosae; Cercidoideae) supports the allotetraploid origin hypothesis of Bauhinia.</title>
        <authorList>
            <person name="Zhong Y."/>
            <person name="Chen Y."/>
            <person name="Zheng D."/>
            <person name="Pang J."/>
            <person name="Liu Y."/>
            <person name="Luo S."/>
            <person name="Meng S."/>
            <person name="Qian L."/>
            <person name="Wei D."/>
            <person name="Dai S."/>
            <person name="Zhou R."/>
        </authorList>
    </citation>
    <scope>NUCLEOTIDE SEQUENCE [LARGE SCALE GENOMIC DNA]</scope>
    <source>
        <strain evidence="1">BV-YZ2020</strain>
    </source>
</reference>
<dbReference type="EMBL" id="CM039439">
    <property type="protein sequence ID" value="KAI4295799.1"/>
    <property type="molecule type" value="Genomic_DNA"/>
</dbReference>
<organism evidence="1 2">
    <name type="scientific">Bauhinia variegata</name>
    <name type="common">Purple orchid tree</name>
    <name type="synonym">Phanera variegata</name>
    <dbReference type="NCBI Taxonomy" id="167791"/>
    <lineage>
        <taxon>Eukaryota</taxon>
        <taxon>Viridiplantae</taxon>
        <taxon>Streptophyta</taxon>
        <taxon>Embryophyta</taxon>
        <taxon>Tracheophyta</taxon>
        <taxon>Spermatophyta</taxon>
        <taxon>Magnoliopsida</taxon>
        <taxon>eudicotyledons</taxon>
        <taxon>Gunneridae</taxon>
        <taxon>Pentapetalae</taxon>
        <taxon>rosids</taxon>
        <taxon>fabids</taxon>
        <taxon>Fabales</taxon>
        <taxon>Fabaceae</taxon>
        <taxon>Cercidoideae</taxon>
        <taxon>Cercideae</taxon>
        <taxon>Bauhiniinae</taxon>
        <taxon>Bauhinia</taxon>
    </lineage>
</organism>
<keyword evidence="2" id="KW-1185">Reference proteome</keyword>
<gene>
    <name evidence="1" type="ORF">L6164_035806</name>
</gene>
<sequence length="290" mass="33563">MNTPAKQYPEFFKVFLPEKSCERMLIPDAFVKRLSGRKLPEKAILKGQSGRVWHVCVRNIQGHMSFDSGWKKFLKANSLKAADFLVFKYDGGDTFMVKIYDKSGCVKKMIKEEEEEEDDDDDDEDFDDRNVEEVDDEDEDFEEVYVKEKEKEKEKEGSGKMKTPHRCKSPRRTAGILPCNAEEYGIDVKKCVQPKNPYFITTLKKSTRKNDLHIPRIVGDYNLSLPEKITLQGPIYDTIGKVKTWQDGRVYINGWRSFCYLNKITGNDICICEFMLETKTMKVHVVPGPV</sequence>
<evidence type="ECO:0000313" key="2">
    <source>
        <dbReference type="Proteomes" id="UP000828941"/>
    </source>
</evidence>
<proteinExistence type="predicted"/>
<comment type="caution">
    <text evidence="1">The sequence shown here is derived from an EMBL/GenBank/DDBJ whole genome shotgun (WGS) entry which is preliminary data.</text>
</comment>
<protein>
    <submittedName>
        <fullName evidence="1">Uncharacterized protein</fullName>
    </submittedName>
</protein>
<dbReference type="Proteomes" id="UP000828941">
    <property type="component" value="Chromosome 14"/>
</dbReference>
<evidence type="ECO:0000313" key="1">
    <source>
        <dbReference type="EMBL" id="KAI4295799.1"/>
    </source>
</evidence>
<name>A0ACB9KF65_BAUVA</name>